<evidence type="ECO:0000313" key="3">
    <source>
        <dbReference type="Proteomes" id="UP000838878"/>
    </source>
</evidence>
<reference evidence="2" key="1">
    <citation type="submission" date="2021-12" db="EMBL/GenBank/DDBJ databases">
        <authorList>
            <person name="Martin H S."/>
        </authorList>
    </citation>
    <scope>NUCLEOTIDE SEQUENCE</scope>
</reference>
<dbReference type="EMBL" id="OV170222">
    <property type="protein sequence ID" value="CAH0720589.1"/>
    <property type="molecule type" value="Genomic_DNA"/>
</dbReference>
<feature type="region of interest" description="Disordered" evidence="1">
    <location>
        <begin position="164"/>
        <end position="228"/>
    </location>
</feature>
<accession>A0A8J9UKA2</accession>
<dbReference type="Proteomes" id="UP000838878">
    <property type="component" value="Chromosome 2"/>
</dbReference>
<dbReference type="AlphaFoldDB" id="A0A8J9UKA2"/>
<feature type="compositionally biased region" description="Basic residues" evidence="1">
    <location>
        <begin position="176"/>
        <end position="197"/>
    </location>
</feature>
<feature type="non-terminal residue" evidence="2">
    <location>
        <position position="228"/>
    </location>
</feature>
<evidence type="ECO:0000313" key="2">
    <source>
        <dbReference type="EMBL" id="CAH0720589.1"/>
    </source>
</evidence>
<organism evidence="2 3">
    <name type="scientific">Brenthis ino</name>
    <name type="common">lesser marbled fritillary</name>
    <dbReference type="NCBI Taxonomy" id="405034"/>
    <lineage>
        <taxon>Eukaryota</taxon>
        <taxon>Metazoa</taxon>
        <taxon>Ecdysozoa</taxon>
        <taxon>Arthropoda</taxon>
        <taxon>Hexapoda</taxon>
        <taxon>Insecta</taxon>
        <taxon>Pterygota</taxon>
        <taxon>Neoptera</taxon>
        <taxon>Endopterygota</taxon>
        <taxon>Lepidoptera</taxon>
        <taxon>Glossata</taxon>
        <taxon>Ditrysia</taxon>
        <taxon>Papilionoidea</taxon>
        <taxon>Nymphalidae</taxon>
        <taxon>Heliconiinae</taxon>
        <taxon>Argynnini</taxon>
        <taxon>Brenthis</taxon>
    </lineage>
</organism>
<evidence type="ECO:0000256" key="1">
    <source>
        <dbReference type="SAM" id="MobiDB-lite"/>
    </source>
</evidence>
<feature type="compositionally biased region" description="Basic and acidic residues" evidence="1">
    <location>
        <begin position="1"/>
        <end position="16"/>
    </location>
</feature>
<feature type="compositionally biased region" description="Basic residues" evidence="1">
    <location>
        <begin position="99"/>
        <end position="112"/>
    </location>
</feature>
<feature type="region of interest" description="Disordered" evidence="1">
    <location>
        <begin position="71"/>
        <end position="120"/>
    </location>
</feature>
<gene>
    <name evidence="2" type="ORF">BINO364_LOCUS6802</name>
</gene>
<dbReference type="OrthoDB" id="7479873at2759"/>
<proteinExistence type="predicted"/>
<protein>
    <submittedName>
        <fullName evidence="2">Uncharacterized protein</fullName>
    </submittedName>
</protein>
<keyword evidence="3" id="KW-1185">Reference proteome</keyword>
<feature type="compositionally biased region" description="Basic and acidic residues" evidence="1">
    <location>
        <begin position="164"/>
        <end position="175"/>
    </location>
</feature>
<feature type="compositionally biased region" description="Basic and acidic residues" evidence="1">
    <location>
        <begin position="198"/>
        <end position="228"/>
    </location>
</feature>
<feature type="region of interest" description="Disordered" evidence="1">
    <location>
        <begin position="1"/>
        <end position="21"/>
    </location>
</feature>
<feature type="compositionally biased region" description="Polar residues" evidence="1">
    <location>
        <begin position="73"/>
        <end position="82"/>
    </location>
</feature>
<name>A0A8J9UKA2_9NEOP</name>
<sequence>MKPKSDVQRSKEYRERQKLKRQIELQQKNIDRLQTTSTKTRAEYMKEYRRRVKLKNQNVQLNILLAKHHSDAKSTQGSTSVAISKRKSNAQKCKEYREKKKLNTPKQKRTAKSRAQINKNYYEKNKISNTWNKTRAEYMKEYRRRVKLKNQNVQLNVLLAKHHSDAEEKHKELKKELKRKRHCERQRAYYHRQKKLKKNEGKKKVPKTNAERQREFRQRKAEKSYVVR</sequence>